<keyword evidence="1" id="KW-0963">Cytoplasm</keyword>
<feature type="domain" description="GHMP kinase C-terminal" evidence="11">
    <location>
        <begin position="223"/>
        <end position="303"/>
    </location>
</feature>
<dbReference type="OrthoDB" id="9764892at2"/>
<evidence type="ECO:0000256" key="7">
    <source>
        <dbReference type="ARBA" id="ARBA00022842"/>
    </source>
</evidence>
<comment type="pathway">
    <text evidence="9">Isoprenoid biosynthesis; isopentenyl diphosphate biosynthesis via mevalonate pathway; isopentenyl diphosphate from (R)-mevalonate: step 1/3.</text>
</comment>
<dbReference type="GO" id="GO:0005524">
    <property type="term" value="F:ATP binding"/>
    <property type="evidence" value="ECO:0007669"/>
    <property type="project" value="UniProtKB-KW"/>
</dbReference>
<evidence type="ECO:0000259" key="10">
    <source>
        <dbReference type="Pfam" id="PF00288"/>
    </source>
</evidence>
<dbReference type="InterPro" id="IPR006204">
    <property type="entry name" value="GHMP_kinase_N_dom"/>
</dbReference>
<feature type="domain" description="GHMP kinase N-terminal" evidence="10">
    <location>
        <begin position="81"/>
        <end position="154"/>
    </location>
</feature>
<sequence length="318" mass="32985">MIPHVGTGQTVAKIILLGEHSVVYGYPAIALPMHSLKMTARVEPVRGGHDEGTLTGLGWSGPISKAPAHFASILRAREVAAEFVGDPDGLLSITTESEFPAQRGLGSSAAAAGAVIRAVLNAYDAKATAHEIFTLTQEAETIAHGQPSGLDAVTTSATSPVHFQAGRTTDLGLPLDAWIVIADSGIHGSTRETVGHVRSLYENSFRETQESLSRLGKIAEGAVDNLRSSDISQLGIKMTESHGILADLGVSTVQLDELVYAALDAGALGGKLTGGGGGGCVIALAHSYEDAQRISDAMREAGARATWTHAPLLNEVVA</sequence>
<evidence type="ECO:0000256" key="4">
    <source>
        <dbReference type="ARBA" id="ARBA00022741"/>
    </source>
</evidence>
<evidence type="ECO:0000256" key="2">
    <source>
        <dbReference type="ARBA" id="ARBA00022516"/>
    </source>
</evidence>
<dbReference type="SUPFAM" id="SSF54211">
    <property type="entry name" value="Ribosomal protein S5 domain 2-like"/>
    <property type="match status" value="1"/>
</dbReference>
<dbReference type="RefSeq" id="WP_109093133.1">
    <property type="nucleotide sequence ID" value="NZ_QETB01000001.1"/>
</dbReference>
<keyword evidence="6" id="KW-0067">ATP-binding</keyword>
<evidence type="ECO:0000256" key="3">
    <source>
        <dbReference type="ARBA" id="ARBA00022679"/>
    </source>
</evidence>
<keyword evidence="3" id="KW-0808">Transferase</keyword>
<dbReference type="SUPFAM" id="SSF55060">
    <property type="entry name" value="GHMP Kinase, C-terminal domain"/>
    <property type="match status" value="1"/>
</dbReference>
<dbReference type="GO" id="GO:0004496">
    <property type="term" value="F:mevalonate kinase activity"/>
    <property type="evidence" value="ECO:0007669"/>
    <property type="project" value="InterPro"/>
</dbReference>
<dbReference type="PANTHER" id="PTHR43290:SF2">
    <property type="entry name" value="MEVALONATE KINASE"/>
    <property type="match status" value="1"/>
</dbReference>
<keyword evidence="8" id="KW-0443">Lipid metabolism</keyword>
<dbReference type="InterPro" id="IPR020568">
    <property type="entry name" value="Ribosomal_Su5_D2-typ_SF"/>
</dbReference>
<evidence type="ECO:0000313" key="12">
    <source>
        <dbReference type="EMBL" id="PWF27638.1"/>
    </source>
</evidence>
<gene>
    <name evidence="12" type="primary">mvk</name>
    <name evidence="12" type="ORF">DD236_04480</name>
</gene>
<dbReference type="InterPro" id="IPR014721">
    <property type="entry name" value="Ribsml_uS5_D2-typ_fold_subgr"/>
</dbReference>
<dbReference type="NCBIfam" id="TIGR00549">
    <property type="entry name" value="mevalon_kin"/>
    <property type="match status" value="1"/>
</dbReference>
<dbReference type="GO" id="GO:0005829">
    <property type="term" value="C:cytosol"/>
    <property type="evidence" value="ECO:0007669"/>
    <property type="project" value="TreeGrafter"/>
</dbReference>
<evidence type="ECO:0000256" key="8">
    <source>
        <dbReference type="ARBA" id="ARBA00023098"/>
    </source>
</evidence>
<dbReference type="Gene3D" id="3.30.230.10">
    <property type="match status" value="1"/>
</dbReference>
<dbReference type="Pfam" id="PF00288">
    <property type="entry name" value="GHMP_kinases_N"/>
    <property type="match status" value="1"/>
</dbReference>
<keyword evidence="13" id="KW-1185">Reference proteome</keyword>
<dbReference type="Proteomes" id="UP000245283">
    <property type="component" value="Unassembled WGS sequence"/>
</dbReference>
<keyword evidence="7" id="KW-0460">Magnesium</keyword>
<dbReference type="EMBL" id="QETB01000001">
    <property type="protein sequence ID" value="PWF27638.1"/>
    <property type="molecule type" value="Genomic_DNA"/>
</dbReference>
<keyword evidence="5 12" id="KW-0418">Kinase</keyword>
<evidence type="ECO:0000256" key="6">
    <source>
        <dbReference type="ARBA" id="ARBA00022840"/>
    </source>
</evidence>
<dbReference type="Gene3D" id="3.30.70.890">
    <property type="entry name" value="GHMP kinase, C-terminal domain"/>
    <property type="match status" value="1"/>
</dbReference>
<proteinExistence type="predicted"/>
<dbReference type="InterPro" id="IPR006205">
    <property type="entry name" value="Mev_gal_kin"/>
</dbReference>
<evidence type="ECO:0000313" key="13">
    <source>
        <dbReference type="Proteomes" id="UP000245283"/>
    </source>
</evidence>
<dbReference type="GO" id="GO:0019287">
    <property type="term" value="P:isopentenyl diphosphate biosynthetic process, mevalonate pathway"/>
    <property type="evidence" value="ECO:0007669"/>
    <property type="project" value="UniProtKB-UniPathway"/>
</dbReference>
<reference evidence="13" key="1">
    <citation type="submission" date="2018-05" db="EMBL/GenBank/DDBJ databases">
        <authorList>
            <person name="Li Y."/>
        </authorList>
    </citation>
    <scope>NUCLEOTIDE SEQUENCE [LARGE SCALE GENOMIC DNA]</scope>
    <source>
        <strain evidence="13">sk1b4</strain>
    </source>
</reference>
<comment type="caution">
    <text evidence="12">The sequence shown here is derived from an EMBL/GenBank/DDBJ whole genome shotgun (WGS) entry which is preliminary data.</text>
</comment>
<dbReference type="Pfam" id="PF08544">
    <property type="entry name" value="GHMP_kinases_C"/>
    <property type="match status" value="1"/>
</dbReference>
<organism evidence="12 13">
    <name type="scientific">Ancrocorticia populi</name>
    <dbReference type="NCBI Taxonomy" id="2175228"/>
    <lineage>
        <taxon>Bacteria</taxon>
        <taxon>Bacillati</taxon>
        <taxon>Actinomycetota</taxon>
        <taxon>Actinomycetes</taxon>
        <taxon>Actinomycetales</taxon>
        <taxon>Actinomycetaceae</taxon>
        <taxon>Ancrocorticia</taxon>
    </lineage>
</organism>
<keyword evidence="4" id="KW-0547">Nucleotide-binding</keyword>
<dbReference type="AlphaFoldDB" id="A0A2V1K842"/>
<protein>
    <submittedName>
        <fullName evidence="12">Mevalonate kinase</fullName>
    </submittedName>
</protein>
<evidence type="ECO:0000256" key="1">
    <source>
        <dbReference type="ARBA" id="ARBA00022490"/>
    </source>
</evidence>
<dbReference type="UniPathway" id="UPA00057">
    <property type="reaction ID" value="UER00098"/>
</dbReference>
<evidence type="ECO:0000259" key="11">
    <source>
        <dbReference type="Pfam" id="PF08544"/>
    </source>
</evidence>
<dbReference type="InterPro" id="IPR013750">
    <property type="entry name" value="GHMP_kinase_C_dom"/>
</dbReference>
<dbReference type="PANTHER" id="PTHR43290">
    <property type="entry name" value="MEVALONATE KINASE"/>
    <property type="match status" value="1"/>
</dbReference>
<dbReference type="InterPro" id="IPR036554">
    <property type="entry name" value="GHMP_kinase_C_sf"/>
</dbReference>
<keyword evidence="2" id="KW-0444">Lipid biosynthesis</keyword>
<accession>A0A2V1K842</accession>
<evidence type="ECO:0000256" key="5">
    <source>
        <dbReference type="ARBA" id="ARBA00022777"/>
    </source>
</evidence>
<name>A0A2V1K842_9ACTO</name>
<evidence type="ECO:0000256" key="9">
    <source>
        <dbReference type="ARBA" id="ARBA00029438"/>
    </source>
</evidence>
<dbReference type="PRINTS" id="PR00959">
    <property type="entry name" value="MEVGALKINASE"/>
</dbReference>